<accession>A0A1Q3E7U1</accession>
<proteinExistence type="predicted"/>
<feature type="region of interest" description="Disordered" evidence="1">
    <location>
        <begin position="356"/>
        <end position="431"/>
    </location>
</feature>
<organism evidence="3 4">
    <name type="scientific">Lentinula edodes</name>
    <name type="common">Shiitake mushroom</name>
    <name type="synonym">Lentinus edodes</name>
    <dbReference type="NCBI Taxonomy" id="5353"/>
    <lineage>
        <taxon>Eukaryota</taxon>
        <taxon>Fungi</taxon>
        <taxon>Dikarya</taxon>
        <taxon>Basidiomycota</taxon>
        <taxon>Agaricomycotina</taxon>
        <taxon>Agaricomycetes</taxon>
        <taxon>Agaricomycetidae</taxon>
        <taxon>Agaricales</taxon>
        <taxon>Marasmiineae</taxon>
        <taxon>Omphalotaceae</taxon>
        <taxon>Lentinula</taxon>
    </lineage>
</organism>
<dbReference type="Gene3D" id="3.40.630.30">
    <property type="match status" value="1"/>
</dbReference>
<feature type="region of interest" description="Disordered" evidence="1">
    <location>
        <begin position="78"/>
        <end position="99"/>
    </location>
</feature>
<dbReference type="EMBL" id="BDGU01000139">
    <property type="protein sequence ID" value="GAW03241.1"/>
    <property type="molecule type" value="Genomic_DNA"/>
</dbReference>
<dbReference type="STRING" id="5353.A0A1Q3E7U1"/>
<dbReference type="InterPro" id="IPR000182">
    <property type="entry name" value="GNAT_dom"/>
</dbReference>
<feature type="compositionally biased region" description="Basic residues" evidence="1">
    <location>
        <begin position="580"/>
        <end position="596"/>
    </location>
</feature>
<gene>
    <name evidence="3" type="ORF">LENED_004950</name>
</gene>
<dbReference type="Proteomes" id="UP000188533">
    <property type="component" value="Unassembled WGS sequence"/>
</dbReference>
<dbReference type="SUPFAM" id="SSF55729">
    <property type="entry name" value="Acyl-CoA N-acyltransferases (Nat)"/>
    <property type="match status" value="1"/>
</dbReference>
<feature type="region of interest" description="Disordered" evidence="1">
    <location>
        <begin position="178"/>
        <end position="198"/>
    </location>
</feature>
<evidence type="ECO:0000256" key="1">
    <source>
        <dbReference type="SAM" id="MobiDB-lite"/>
    </source>
</evidence>
<feature type="domain" description="N-acetyltransferase" evidence="2">
    <location>
        <begin position="812"/>
        <end position="956"/>
    </location>
</feature>
<sequence>MDLRDNLFDELQSQFCPPLDSSLVAAFLLDLEPHPEPTEQQMNALRSTLSELASQADALQSAEDFSYVGVTDDLSTPSFTHGDTSTSRSGSETSQQPFSTPLGFLQAAFPELQTQKLDRALLDAKMDDDVDLNMWDIVSRLLSEELIQEMEERGLDGLDDANDYPAEIEASWETVGKTRSVNNERRKKKQGNSRHKIALVDIRQQHHSKSTDYTSPNHPQSFPAPDPWTQIYSLSTHLATLLAPHDASFFTSYFHSPKYSTPYIALVEALQEISKKRPTDVDLEPLIISLLDILLPLYEDLDPEQRSRLVSDIELSLSATQGHADEALDLVKLLRDLDEDSSSGYLEMGIYHQPIASKPPSNDIRPSGTLLSQASSRKSQLPSGPPEIPSPPLLKNNATPTRSGNQASPYQWQVVPKRKTRKTPHPLAPFIPAYSRDVNGIKVRGSGNGFGKGGKGDVGELRKRIGDSVRKRDEMLREASRMWQKGNAKSRGGEVALYFADRARQFQELAKKDALEAARMMVESKRLSSQERDAIDLHGTTACEAIIIVSENLASSGCSSTLPMYSDDSNDSNDYVSTKATHKSRHRHRRRNKRRKTETGIESSVEAAEDVVPVVSFESLLDQVENLTDDELVQLETSFEDVIGDSLPEYHQARKDQLMKDTDRDDFGVLLRRLTRAEITSLIQNHSDKVSQLSVPEAIVLRKLKLERERRRASVRGTDISIAPDGVVEGLVELTATQLSTETVDALCSIRKTSYGNSFASRLYGNHARTPGLIHVDWDTKTPWMNLMEDIREHYQLLHPNREPAEEARSAIMYTSLQPSHLDQVHDILVRSFWQGVNVSDSLDYSPEKCTVVASYKKIVVGVAIMSSPRETYITYLAVKHGWDNSNIATTMLYQLIMLNPGKDITLHVSANNSAMLLYNRFGFKSEEFIAGFYDAYLDPESRASKNAVRLRLRHH</sequence>
<dbReference type="Pfam" id="PF00583">
    <property type="entry name" value="Acetyltransf_1"/>
    <property type="match status" value="1"/>
</dbReference>
<dbReference type="GO" id="GO:0016747">
    <property type="term" value="F:acyltransferase activity, transferring groups other than amino-acyl groups"/>
    <property type="evidence" value="ECO:0007669"/>
    <property type="project" value="InterPro"/>
</dbReference>
<dbReference type="SMART" id="SM01162">
    <property type="entry name" value="DUF1771"/>
    <property type="match status" value="1"/>
</dbReference>
<protein>
    <submittedName>
        <fullName evidence="3">Smr domain-containing protein</fullName>
    </submittedName>
</protein>
<dbReference type="InterPro" id="IPR013899">
    <property type="entry name" value="DUF1771"/>
</dbReference>
<name>A0A1Q3E7U1_LENED</name>
<dbReference type="AlphaFoldDB" id="A0A1Q3E7U1"/>
<evidence type="ECO:0000313" key="4">
    <source>
        <dbReference type="Proteomes" id="UP000188533"/>
    </source>
</evidence>
<dbReference type="InterPro" id="IPR016181">
    <property type="entry name" value="Acyl_CoA_acyltransferase"/>
</dbReference>
<evidence type="ECO:0000259" key="2">
    <source>
        <dbReference type="PROSITE" id="PS51186"/>
    </source>
</evidence>
<reference evidence="3 4" key="1">
    <citation type="submission" date="2016-08" db="EMBL/GenBank/DDBJ databases">
        <authorList>
            <consortium name="Lentinula edodes genome sequencing consortium"/>
            <person name="Sakamoto Y."/>
            <person name="Nakade K."/>
            <person name="Sato S."/>
            <person name="Yoshida Y."/>
            <person name="Miyazaki K."/>
            <person name="Natsume S."/>
            <person name="Konno N."/>
        </authorList>
    </citation>
    <scope>NUCLEOTIDE SEQUENCE [LARGE SCALE GENOMIC DNA]</scope>
    <source>
        <strain evidence="3 4">NBRC 111202</strain>
    </source>
</reference>
<dbReference type="PROSITE" id="PS51186">
    <property type="entry name" value="GNAT"/>
    <property type="match status" value="1"/>
</dbReference>
<feature type="compositionally biased region" description="Polar residues" evidence="1">
    <location>
        <begin position="369"/>
        <end position="380"/>
    </location>
</feature>
<feature type="compositionally biased region" description="Pro residues" evidence="1">
    <location>
        <begin position="383"/>
        <end position="392"/>
    </location>
</feature>
<feature type="compositionally biased region" description="Basic residues" evidence="1">
    <location>
        <begin position="185"/>
        <end position="197"/>
    </location>
</feature>
<comment type="caution">
    <text evidence="3">The sequence shown here is derived from an EMBL/GenBank/DDBJ whole genome shotgun (WGS) entry which is preliminary data.</text>
</comment>
<reference evidence="3 4" key="2">
    <citation type="submission" date="2017-02" db="EMBL/GenBank/DDBJ databases">
        <title>A genome survey and senescence transcriptome analysis in Lentinula edodes.</title>
        <authorList>
            <person name="Sakamoto Y."/>
            <person name="Nakade K."/>
            <person name="Sato S."/>
            <person name="Yoshida Y."/>
            <person name="Miyazaki K."/>
            <person name="Natsume S."/>
            <person name="Konno N."/>
        </authorList>
    </citation>
    <scope>NUCLEOTIDE SEQUENCE [LARGE SCALE GENOMIC DNA]</scope>
    <source>
        <strain evidence="3 4">NBRC 111202</strain>
    </source>
</reference>
<feature type="compositionally biased region" description="Polar residues" evidence="1">
    <location>
        <begin position="396"/>
        <end position="411"/>
    </location>
</feature>
<evidence type="ECO:0000313" key="3">
    <source>
        <dbReference type="EMBL" id="GAW03241.1"/>
    </source>
</evidence>
<keyword evidence="4" id="KW-1185">Reference proteome</keyword>
<feature type="region of interest" description="Disordered" evidence="1">
    <location>
        <begin position="557"/>
        <end position="604"/>
    </location>
</feature>